<proteinExistence type="inferred from homology"/>
<evidence type="ECO:0000256" key="1">
    <source>
        <dbReference type="ARBA" id="ARBA00004141"/>
    </source>
</evidence>
<keyword evidence="4 11" id="KW-0812">Transmembrane</keyword>
<evidence type="ECO:0000256" key="6">
    <source>
        <dbReference type="ARBA" id="ARBA00022989"/>
    </source>
</evidence>
<feature type="transmembrane region" description="Helical" evidence="11">
    <location>
        <begin position="20"/>
        <end position="41"/>
    </location>
</feature>
<protein>
    <recommendedName>
        <fullName evidence="3">NADH-ubiquinone oxidoreductase chain 4L</fullName>
    </recommendedName>
    <alternativeName>
        <fullName evidence="9">NADH dehydrogenase subunit 4L</fullName>
    </alternativeName>
</protein>
<gene>
    <name evidence="12" type="primary">ND4L</name>
</gene>
<sequence>MIMGAFVSMAVYSSFDKHLLSTLLALESMVLVVFMCVVLVLSLGQGYISLFYLVVSVCEGALGLTLLVEMSRVHGNDYLNSFSLVY</sequence>
<organism evidence="12">
    <name type="scientific">Podura aquatica</name>
    <name type="common">water springtail</name>
    <dbReference type="NCBI Taxonomy" id="50589"/>
    <lineage>
        <taxon>Eukaryota</taxon>
        <taxon>Metazoa</taxon>
        <taxon>Ecdysozoa</taxon>
        <taxon>Arthropoda</taxon>
        <taxon>Hexapoda</taxon>
        <taxon>Collembola</taxon>
        <taxon>Poduromorpha</taxon>
        <taxon>Poduroidea</taxon>
        <taxon>Poduridae</taxon>
        <taxon>Podura</taxon>
    </lineage>
</organism>
<dbReference type="InterPro" id="IPR039428">
    <property type="entry name" value="NUOK/Mnh_C1-like"/>
</dbReference>
<dbReference type="Gene3D" id="1.10.287.3510">
    <property type="match status" value="1"/>
</dbReference>
<accession>Q6DVF8</accession>
<dbReference type="GeneID" id="2914121"/>
<geneLocation type="mitochondrion" evidence="12"/>
<reference evidence="12" key="1">
    <citation type="journal article" date="2005" name="Proc. R. Soc. B">
        <title>Mitochondrial genomes suggest that hexapods and crustaceans are mutually paraphyletic.</title>
        <authorList>
            <person name="Cook C.E."/>
            <person name="Yue Q."/>
            <person name="Akam M."/>
        </authorList>
    </citation>
    <scope>NUCLEOTIDE SEQUENCE</scope>
</reference>
<evidence type="ECO:0000256" key="9">
    <source>
        <dbReference type="ARBA" id="ARBA00031586"/>
    </source>
</evidence>
<dbReference type="GO" id="GO:0008137">
    <property type="term" value="F:NADH dehydrogenase (ubiquinone) activity"/>
    <property type="evidence" value="ECO:0007669"/>
    <property type="project" value="UniProtKB-EC"/>
</dbReference>
<comment type="catalytic activity">
    <reaction evidence="10">
        <text>a ubiquinone + NADH + 5 H(+)(in) = a ubiquinol + NAD(+) + 4 H(+)(out)</text>
        <dbReference type="Rhea" id="RHEA:29091"/>
        <dbReference type="Rhea" id="RHEA-COMP:9565"/>
        <dbReference type="Rhea" id="RHEA-COMP:9566"/>
        <dbReference type="ChEBI" id="CHEBI:15378"/>
        <dbReference type="ChEBI" id="CHEBI:16389"/>
        <dbReference type="ChEBI" id="CHEBI:17976"/>
        <dbReference type="ChEBI" id="CHEBI:57540"/>
        <dbReference type="ChEBI" id="CHEBI:57945"/>
        <dbReference type="EC" id="7.1.1.2"/>
    </reaction>
</comment>
<evidence type="ECO:0000256" key="10">
    <source>
        <dbReference type="ARBA" id="ARBA00049551"/>
    </source>
</evidence>
<keyword evidence="7" id="KW-0520">NAD</keyword>
<dbReference type="Pfam" id="PF00420">
    <property type="entry name" value="Oxidored_q2"/>
    <property type="match status" value="1"/>
</dbReference>
<keyword evidence="6 11" id="KW-1133">Transmembrane helix</keyword>
<evidence type="ECO:0000256" key="2">
    <source>
        <dbReference type="ARBA" id="ARBA00010519"/>
    </source>
</evidence>
<evidence type="ECO:0000256" key="5">
    <source>
        <dbReference type="ARBA" id="ARBA00022967"/>
    </source>
</evidence>
<evidence type="ECO:0000256" key="3">
    <source>
        <dbReference type="ARBA" id="ARBA00016612"/>
    </source>
</evidence>
<dbReference type="RefSeq" id="YP_054479.1">
    <property type="nucleotide sequence ID" value="NC_006075.1"/>
</dbReference>
<keyword evidence="12" id="KW-0496">Mitochondrion</keyword>
<evidence type="ECO:0000256" key="7">
    <source>
        <dbReference type="ARBA" id="ARBA00023027"/>
    </source>
</evidence>
<evidence type="ECO:0000256" key="4">
    <source>
        <dbReference type="ARBA" id="ARBA00022692"/>
    </source>
</evidence>
<keyword evidence="8 11" id="KW-0472">Membrane</keyword>
<evidence type="ECO:0000256" key="11">
    <source>
        <dbReference type="SAM" id="Phobius"/>
    </source>
</evidence>
<dbReference type="CTD" id="4539"/>
<comment type="subcellular location">
    <subcellularLocation>
        <location evidence="1">Membrane</location>
        <topology evidence="1">Multi-pass membrane protein</topology>
    </subcellularLocation>
</comment>
<comment type="similarity">
    <text evidence="2">Belongs to the complex I subunit 4L family.</text>
</comment>
<evidence type="ECO:0000313" key="12">
    <source>
        <dbReference type="EMBL" id="AAT69341.1"/>
    </source>
</evidence>
<name>Q6DVF8_9HEXA</name>
<evidence type="ECO:0000256" key="8">
    <source>
        <dbReference type="ARBA" id="ARBA00023136"/>
    </source>
</evidence>
<dbReference type="GO" id="GO:0016020">
    <property type="term" value="C:membrane"/>
    <property type="evidence" value="ECO:0007669"/>
    <property type="project" value="UniProtKB-SubCell"/>
</dbReference>
<feature type="transmembrane region" description="Helical" evidence="11">
    <location>
        <begin position="47"/>
        <end position="68"/>
    </location>
</feature>
<keyword evidence="5" id="KW-1278">Translocase</keyword>
<dbReference type="AlphaFoldDB" id="Q6DVF8"/>
<dbReference type="EMBL" id="AY639939">
    <property type="protein sequence ID" value="AAT69341.1"/>
    <property type="molecule type" value="Genomic_DNA"/>
</dbReference>